<proteinExistence type="predicted"/>
<name>A0A9X6XJH6_9LACO</name>
<dbReference type="RefSeq" id="WP_086201394.1">
    <property type="nucleotide sequence ID" value="NZ_LXZG01000095.1"/>
</dbReference>
<organism evidence="2 3">
    <name type="scientific">Ligilactobacillus salivarius</name>
    <dbReference type="NCBI Taxonomy" id="1624"/>
    <lineage>
        <taxon>Bacteria</taxon>
        <taxon>Bacillati</taxon>
        <taxon>Bacillota</taxon>
        <taxon>Bacilli</taxon>
        <taxon>Lactobacillales</taxon>
        <taxon>Lactobacillaceae</taxon>
        <taxon>Ligilactobacillus</taxon>
    </lineage>
</organism>
<sequence>MEKNERLAINEIIEDLNKVHNNIGKETTKYYSNVLSDEEIEDAMNNIDGSEIKLAKIIEKLAELSNK</sequence>
<evidence type="ECO:0000256" key="1">
    <source>
        <dbReference type="SAM" id="Coils"/>
    </source>
</evidence>
<protein>
    <submittedName>
        <fullName evidence="2">Uncharacterized protein</fullName>
    </submittedName>
</protein>
<keyword evidence="1" id="KW-0175">Coiled coil</keyword>
<dbReference type="EMBL" id="LXZO01000044">
    <property type="protein sequence ID" value="PAY49205.1"/>
    <property type="molecule type" value="Genomic_DNA"/>
</dbReference>
<dbReference type="Proteomes" id="UP000218139">
    <property type="component" value="Unassembled WGS sequence"/>
</dbReference>
<evidence type="ECO:0000313" key="3">
    <source>
        <dbReference type="Proteomes" id="UP000218139"/>
    </source>
</evidence>
<gene>
    <name evidence="2" type="ORF">A8C52_04495</name>
</gene>
<comment type="caution">
    <text evidence="2">The sequence shown here is derived from an EMBL/GenBank/DDBJ whole genome shotgun (WGS) entry which is preliminary data.</text>
</comment>
<feature type="coiled-coil region" evidence="1">
    <location>
        <begin position="40"/>
        <end position="67"/>
    </location>
</feature>
<accession>A0A9X6XJH6</accession>
<reference evidence="2 3" key="1">
    <citation type="submission" date="2016-05" db="EMBL/GenBank/DDBJ databases">
        <authorList>
            <person name="Lee J.-Y."/>
            <person name="Kim E.B."/>
            <person name="Choi Y.-J."/>
        </authorList>
    </citation>
    <scope>NUCLEOTIDE SEQUENCE [LARGE SCALE GENOMIC DNA]</scope>
    <source>
        <strain evidence="2 3">KLA006</strain>
    </source>
</reference>
<evidence type="ECO:0000313" key="2">
    <source>
        <dbReference type="EMBL" id="PAY49205.1"/>
    </source>
</evidence>
<dbReference type="AlphaFoldDB" id="A0A9X6XJH6"/>